<dbReference type="EMBL" id="JAULSO010000002">
    <property type="protein sequence ID" value="KAK3690314.1"/>
    <property type="molecule type" value="Genomic_DNA"/>
</dbReference>
<dbReference type="Pfam" id="PF24883">
    <property type="entry name" value="NPHP3_N"/>
    <property type="match status" value="1"/>
</dbReference>
<evidence type="ECO:0000256" key="1">
    <source>
        <dbReference type="ARBA" id="ARBA00022737"/>
    </source>
</evidence>
<evidence type="ECO:0000313" key="4">
    <source>
        <dbReference type="EMBL" id="KAK3690314.1"/>
    </source>
</evidence>
<evidence type="ECO:0000313" key="5">
    <source>
        <dbReference type="Proteomes" id="UP001270362"/>
    </source>
</evidence>
<organism evidence="4 5">
    <name type="scientific">Podospora appendiculata</name>
    <dbReference type="NCBI Taxonomy" id="314037"/>
    <lineage>
        <taxon>Eukaryota</taxon>
        <taxon>Fungi</taxon>
        <taxon>Dikarya</taxon>
        <taxon>Ascomycota</taxon>
        <taxon>Pezizomycotina</taxon>
        <taxon>Sordariomycetes</taxon>
        <taxon>Sordariomycetidae</taxon>
        <taxon>Sordariales</taxon>
        <taxon>Podosporaceae</taxon>
        <taxon>Podospora</taxon>
    </lineage>
</organism>
<evidence type="ECO:0000259" key="2">
    <source>
        <dbReference type="Pfam" id="PF24883"/>
    </source>
</evidence>
<accession>A0AAE0XDH9</accession>
<evidence type="ECO:0000259" key="3">
    <source>
        <dbReference type="Pfam" id="PF25053"/>
    </source>
</evidence>
<dbReference type="PANTHER" id="PTHR10039:SF5">
    <property type="entry name" value="NACHT DOMAIN-CONTAINING PROTEIN"/>
    <property type="match status" value="1"/>
</dbReference>
<keyword evidence="5" id="KW-1185">Reference proteome</keyword>
<dbReference type="InterPro" id="IPR056884">
    <property type="entry name" value="NPHP3-like_N"/>
</dbReference>
<reference evidence="4" key="2">
    <citation type="submission" date="2023-06" db="EMBL/GenBank/DDBJ databases">
        <authorList>
            <consortium name="Lawrence Berkeley National Laboratory"/>
            <person name="Haridas S."/>
            <person name="Hensen N."/>
            <person name="Bonometti L."/>
            <person name="Westerberg I."/>
            <person name="Brannstrom I.O."/>
            <person name="Guillou S."/>
            <person name="Cros-Aarteil S."/>
            <person name="Calhoun S."/>
            <person name="Kuo A."/>
            <person name="Mondo S."/>
            <person name="Pangilinan J."/>
            <person name="Riley R."/>
            <person name="Labutti K."/>
            <person name="Andreopoulos B."/>
            <person name="Lipzen A."/>
            <person name="Chen C."/>
            <person name="Yanf M."/>
            <person name="Daum C."/>
            <person name="Ng V."/>
            <person name="Clum A."/>
            <person name="Steindorff A."/>
            <person name="Ohm R."/>
            <person name="Martin F."/>
            <person name="Silar P."/>
            <person name="Natvig D."/>
            <person name="Lalanne C."/>
            <person name="Gautier V."/>
            <person name="Ament-Velasquez S.L."/>
            <person name="Kruys A."/>
            <person name="Hutchinson M.I."/>
            <person name="Powell A.J."/>
            <person name="Barry K."/>
            <person name="Miller A.N."/>
            <person name="Grigoriev I.V."/>
            <person name="Debuchy R."/>
            <person name="Gladieux P."/>
            <person name="Thoren M.H."/>
            <person name="Johannesson H."/>
        </authorList>
    </citation>
    <scope>NUCLEOTIDE SEQUENCE</scope>
    <source>
        <strain evidence="4">CBS 314.62</strain>
    </source>
</reference>
<gene>
    <name evidence="4" type="ORF">B0T22DRAFT_537020</name>
</gene>
<comment type="caution">
    <text evidence="4">The sequence shown here is derived from an EMBL/GenBank/DDBJ whole genome shotgun (WGS) entry which is preliminary data.</text>
</comment>
<evidence type="ECO:0008006" key="6">
    <source>
        <dbReference type="Google" id="ProtNLM"/>
    </source>
</evidence>
<dbReference type="AlphaFoldDB" id="A0AAE0XDH9"/>
<dbReference type="Proteomes" id="UP001270362">
    <property type="component" value="Unassembled WGS sequence"/>
</dbReference>
<protein>
    <recommendedName>
        <fullName evidence="6">NACHT domain-containing protein</fullName>
    </recommendedName>
</protein>
<feature type="domain" description="Nephrocystin 3-like N-terminal" evidence="2">
    <location>
        <begin position="280"/>
        <end position="391"/>
    </location>
</feature>
<reference evidence="4" key="1">
    <citation type="journal article" date="2023" name="Mol. Phylogenet. Evol.">
        <title>Genome-scale phylogeny and comparative genomics of the fungal order Sordariales.</title>
        <authorList>
            <person name="Hensen N."/>
            <person name="Bonometti L."/>
            <person name="Westerberg I."/>
            <person name="Brannstrom I.O."/>
            <person name="Guillou S."/>
            <person name="Cros-Aarteil S."/>
            <person name="Calhoun S."/>
            <person name="Haridas S."/>
            <person name="Kuo A."/>
            <person name="Mondo S."/>
            <person name="Pangilinan J."/>
            <person name="Riley R."/>
            <person name="LaButti K."/>
            <person name="Andreopoulos B."/>
            <person name="Lipzen A."/>
            <person name="Chen C."/>
            <person name="Yan M."/>
            <person name="Daum C."/>
            <person name="Ng V."/>
            <person name="Clum A."/>
            <person name="Steindorff A."/>
            <person name="Ohm R.A."/>
            <person name="Martin F."/>
            <person name="Silar P."/>
            <person name="Natvig D.O."/>
            <person name="Lalanne C."/>
            <person name="Gautier V."/>
            <person name="Ament-Velasquez S.L."/>
            <person name="Kruys A."/>
            <person name="Hutchinson M.I."/>
            <person name="Powell A.J."/>
            <person name="Barry K."/>
            <person name="Miller A.N."/>
            <person name="Grigoriev I.V."/>
            <person name="Debuchy R."/>
            <person name="Gladieux P."/>
            <person name="Hiltunen Thoren M."/>
            <person name="Johannesson H."/>
        </authorList>
    </citation>
    <scope>NUCLEOTIDE SEQUENCE</scope>
    <source>
        <strain evidence="4">CBS 314.62</strain>
    </source>
</reference>
<dbReference type="PANTHER" id="PTHR10039">
    <property type="entry name" value="AMELOGENIN"/>
    <property type="match status" value="1"/>
</dbReference>
<name>A0AAE0XDH9_9PEZI</name>
<keyword evidence="1" id="KW-0677">Repeat</keyword>
<dbReference type="Pfam" id="PF25053">
    <property type="entry name" value="DUF7791"/>
    <property type="match status" value="1"/>
</dbReference>
<sequence>MKPLSALSIAATVVQFVDFTIKAILTARKVHKDGSSVDVTAIMKTTEELRSWVAGLTAPQDSAPGVGDDGSKSLKAAYEVFCTTISSAPWKTNNLSSKHRSSWASIYVALNTIYKKEDIEAMAKRLESYRQEISLHLLAVLNAKTDVYSSQLSTCLDSIDTRIVEILTFMQMTRKTVMLSSRKSELGDGEASSLHREPENLMAFTENTLIGLGNPIYVERWASLAAKVLGYLHFRTFGWIFEPPYKDSPWSDFGHWLRERRTHDFLKIWKGSDALVTAQSFLWAPGISLQKSQEGLLRALLHSLLSQCPQLVPSAFPELFNDLLAGKNPEHSLTIAELQVALHMLIESSTGIKFCLFVDGLDEYSGDHFDIVETFSKLALFPYVKIVISSRPWPVFLDAFGAQPRLWLQDLTAGDVIIYISDALNNSQGLREIRAIKPELYPTLVFRICERASGVFLWVRLAVRSILNGLQDADTVSDLYRRIDELPEDLELMYKSSFDGLGSTRNAAARMILMVLGAGEPISLLQLALVDESNPTLETVIDHQISPMPADHLRSMCETMERRIDSRTRGFLEIRGDESFESDVELRGTWSHVEFFHRTAMDFFLEDHMWELLKSLAGASFDLEMALLASCLYELKFLPAMRTIDAHYGYRCTIFRMGLQYTQLLEHWSSKQFSNVLDDMERSIKSHWQAATGCETGPETNIDGSPSKEDKNILYDQEKTPTWAGLLDIQNDFQMLRKNLALDSHLQPFLGLCIS</sequence>
<dbReference type="InterPro" id="IPR056693">
    <property type="entry name" value="DUF7791"/>
</dbReference>
<proteinExistence type="predicted"/>
<feature type="domain" description="DUF7791" evidence="3">
    <location>
        <begin position="515"/>
        <end position="641"/>
    </location>
</feature>